<dbReference type="Pfam" id="PF00291">
    <property type="entry name" value="PALP"/>
    <property type="match status" value="2"/>
</dbReference>
<dbReference type="Gene3D" id="3.40.50.1100">
    <property type="match status" value="3"/>
</dbReference>
<sequence length="541" mass="57245">MADPSTSPPLTRQSVIEAHGLIRHLVHRTPTLANVTLTALASTPRADLRDTAWEYVAGRGTGEEGKGERERERRRPASPTIRLWFKCENLQRVGAFKARGAFHAVERLRRESGWEEGGGRERGVVTHSSGNHAQALALAARECGIPAHIVMPTISTPSKIAATKGYGAHVVFSGSTSTEREAACMRVIEQTGARLVPPYDHPDIVLGQGTVGLELQEDAAALIHAAAASGDAGHHRRHSSDERAEELPERVIRASSTVGRVAATTTTTTTGGGGGKGKGLDAILAPCGGGGLLSGVALSCEGTGIRVFGCEPWFEGADDAKRGFESGRRVESVSSLTVADGLRTPLGRVPWSVIYERRLASGFFSVSEAEIRDALRLILERLKLVVEPSAAVPLAVALYNEDFRALVEREAGAAGWDVGVVLSGGNVSLEALGRLFAEDEEETGAGETIPKDVCLSNQLDDEVPAEPAREAQGRLLRAARHGLGEHGGDGAEDEHAAEPEQKVGGRGDRPAHAALRRPAEPRQGSRNSILKVVAAPAAQQP</sequence>
<dbReference type="CDD" id="cd01562">
    <property type="entry name" value="Thr-dehyd"/>
    <property type="match status" value="1"/>
</dbReference>
<evidence type="ECO:0000256" key="7">
    <source>
        <dbReference type="ARBA" id="ARBA00022898"/>
    </source>
</evidence>
<evidence type="ECO:0000256" key="5">
    <source>
        <dbReference type="ARBA" id="ARBA00010869"/>
    </source>
</evidence>
<dbReference type="InterPro" id="IPR000634">
    <property type="entry name" value="Ser/Thr_deHydtase_PyrdxlP-BS"/>
</dbReference>
<evidence type="ECO:0000313" key="10">
    <source>
        <dbReference type="EMBL" id="RYO94274.1"/>
    </source>
</evidence>
<keyword evidence="11" id="KW-1185">Reference proteome</keyword>
<accession>A0ABY0HIK4</accession>
<evidence type="ECO:0000256" key="8">
    <source>
        <dbReference type="SAM" id="MobiDB-lite"/>
    </source>
</evidence>
<keyword evidence="6" id="KW-0460">Magnesium</keyword>
<feature type="domain" description="Tryptophan synthase beta chain-like PALP" evidence="9">
    <location>
        <begin position="81"/>
        <end position="233"/>
    </location>
</feature>
<dbReference type="PANTHER" id="PTHR43050:SF1">
    <property type="entry name" value="SERINE RACEMASE"/>
    <property type="match status" value="1"/>
</dbReference>
<dbReference type="PANTHER" id="PTHR43050">
    <property type="entry name" value="SERINE / THREONINE RACEMASE FAMILY MEMBER"/>
    <property type="match status" value="1"/>
</dbReference>
<dbReference type="PROSITE" id="PS00165">
    <property type="entry name" value="DEHYDRATASE_SER_THR"/>
    <property type="match status" value="1"/>
</dbReference>
<feature type="compositionally biased region" description="Basic and acidic residues" evidence="8">
    <location>
        <begin position="482"/>
        <end position="511"/>
    </location>
</feature>
<comment type="cofactor">
    <cofactor evidence="1">
        <name>Ca(2+)</name>
        <dbReference type="ChEBI" id="CHEBI:29108"/>
    </cofactor>
</comment>
<comment type="similarity">
    <text evidence="5">Belongs to the serine/threonine dehydratase family.</text>
</comment>
<dbReference type="SUPFAM" id="SSF53686">
    <property type="entry name" value="Tryptophan synthase beta subunit-like PLP-dependent enzymes"/>
    <property type="match status" value="1"/>
</dbReference>
<evidence type="ECO:0000313" key="11">
    <source>
        <dbReference type="Proteomes" id="UP000294003"/>
    </source>
</evidence>
<organism evidence="10 11">
    <name type="scientific">Monosporascus cannonballus</name>
    <dbReference type="NCBI Taxonomy" id="155416"/>
    <lineage>
        <taxon>Eukaryota</taxon>
        <taxon>Fungi</taxon>
        <taxon>Dikarya</taxon>
        <taxon>Ascomycota</taxon>
        <taxon>Pezizomycotina</taxon>
        <taxon>Sordariomycetes</taxon>
        <taxon>Xylariomycetidae</taxon>
        <taxon>Xylariales</taxon>
        <taxon>Xylariales incertae sedis</taxon>
        <taxon>Monosporascus</taxon>
    </lineage>
</organism>
<dbReference type="Proteomes" id="UP000294003">
    <property type="component" value="Unassembled WGS sequence"/>
</dbReference>
<evidence type="ECO:0000259" key="9">
    <source>
        <dbReference type="Pfam" id="PF00291"/>
    </source>
</evidence>
<proteinExistence type="inferred from homology"/>
<reference evidence="10 11" key="1">
    <citation type="submission" date="2018-06" db="EMBL/GenBank/DDBJ databases">
        <title>Complete Genomes of Monosporascus.</title>
        <authorList>
            <person name="Robinson A.J."/>
            <person name="Natvig D.O."/>
        </authorList>
    </citation>
    <scope>NUCLEOTIDE SEQUENCE [LARGE SCALE GENOMIC DNA]</scope>
    <source>
        <strain evidence="10 11">CBS 609.92</strain>
    </source>
</reference>
<protein>
    <recommendedName>
        <fullName evidence="9">Tryptophan synthase beta chain-like PALP domain-containing protein</fullName>
    </recommendedName>
</protein>
<comment type="cofactor">
    <cofactor evidence="2">
        <name>pyridoxal 5'-phosphate</name>
        <dbReference type="ChEBI" id="CHEBI:597326"/>
    </cofactor>
</comment>
<evidence type="ECO:0000256" key="3">
    <source>
        <dbReference type="ARBA" id="ARBA00001936"/>
    </source>
</evidence>
<dbReference type="EMBL" id="QJNS01000011">
    <property type="protein sequence ID" value="RYO94274.1"/>
    <property type="molecule type" value="Genomic_DNA"/>
</dbReference>
<keyword evidence="7" id="KW-0663">Pyridoxal phosphate</keyword>
<evidence type="ECO:0000256" key="6">
    <source>
        <dbReference type="ARBA" id="ARBA00022842"/>
    </source>
</evidence>
<comment type="cofactor">
    <cofactor evidence="3">
        <name>Mn(2+)</name>
        <dbReference type="ChEBI" id="CHEBI:29035"/>
    </cofactor>
</comment>
<gene>
    <name evidence="10" type="ORF">DL762_000598</name>
</gene>
<comment type="cofactor">
    <cofactor evidence="4">
        <name>Mg(2+)</name>
        <dbReference type="ChEBI" id="CHEBI:18420"/>
    </cofactor>
</comment>
<evidence type="ECO:0000256" key="2">
    <source>
        <dbReference type="ARBA" id="ARBA00001933"/>
    </source>
</evidence>
<feature type="region of interest" description="Disordered" evidence="8">
    <location>
        <begin position="482"/>
        <end position="541"/>
    </location>
</feature>
<evidence type="ECO:0000256" key="1">
    <source>
        <dbReference type="ARBA" id="ARBA00001913"/>
    </source>
</evidence>
<dbReference type="InterPro" id="IPR001926">
    <property type="entry name" value="TrpB-like_PALP"/>
</dbReference>
<evidence type="ECO:0000256" key="4">
    <source>
        <dbReference type="ARBA" id="ARBA00001946"/>
    </source>
</evidence>
<comment type="caution">
    <text evidence="10">The sequence shown here is derived from an EMBL/GenBank/DDBJ whole genome shotgun (WGS) entry which is preliminary data.</text>
</comment>
<dbReference type="InterPro" id="IPR036052">
    <property type="entry name" value="TrpB-like_PALP_sf"/>
</dbReference>
<name>A0ABY0HIK4_9PEZI</name>
<feature type="domain" description="Tryptophan synthase beta chain-like PALP" evidence="9">
    <location>
        <begin position="278"/>
        <end position="402"/>
    </location>
</feature>